<evidence type="ECO:0000256" key="1">
    <source>
        <dbReference type="PROSITE-ProRule" id="PRU00182"/>
    </source>
</evidence>
<sequence>MSLTTIQISSDYITLGQFLKEIGVIATGGQAKWFLADYDVIVNNTIEKRRGRKLSHGDCIQIPDVGAYQIA</sequence>
<dbReference type="Pfam" id="PF13275">
    <property type="entry name" value="S4_2"/>
    <property type="match status" value="1"/>
</dbReference>
<accession>A0A948TIA1</accession>
<reference evidence="2" key="1">
    <citation type="journal article" date="2021" name="PeerJ">
        <title>Extensive microbial diversity within the chicken gut microbiome revealed by metagenomics and culture.</title>
        <authorList>
            <person name="Gilroy R."/>
            <person name="Ravi A."/>
            <person name="Getino M."/>
            <person name="Pursley I."/>
            <person name="Horton D.L."/>
            <person name="Alikhan N.F."/>
            <person name="Baker D."/>
            <person name="Gharbi K."/>
            <person name="Hall N."/>
            <person name="Watson M."/>
            <person name="Adriaenssens E.M."/>
            <person name="Foster-Nyarko E."/>
            <person name="Jarju S."/>
            <person name="Secka A."/>
            <person name="Antonio M."/>
            <person name="Oren A."/>
            <person name="Chaudhuri R.R."/>
            <person name="La Ragione R."/>
            <person name="Hildebrand F."/>
            <person name="Pallen M.J."/>
        </authorList>
    </citation>
    <scope>NUCLEOTIDE SEQUENCE</scope>
    <source>
        <strain evidence="2">F6-6636</strain>
    </source>
</reference>
<dbReference type="GO" id="GO:0003723">
    <property type="term" value="F:RNA binding"/>
    <property type="evidence" value="ECO:0007669"/>
    <property type="project" value="UniProtKB-KW"/>
</dbReference>
<dbReference type="InterPro" id="IPR014330">
    <property type="entry name" value="RNA-bd_S4-rel_YaaA"/>
</dbReference>
<dbReference type="PROSITE" id="PS50889">
    <property type="entry name" value="S4"/>
    <property type="match status" value="1"/>
</dbReference>
<dbReference type="InterPro" id="IPR036986">
    <property type="entry name" value="S4_RNA-bd_sf"/>
</dbReference>
<comment type="caution">
    <text evidence="2">The sequence shown here is derived from an EMBL/GenBank/DDBJ whole genome shotgun (WGS) entry which is preliminary data.</text>
</comment>
<protein>
    <submittedName>
        <fullName evidence="2">S4 domain-containing protein YaaA</fullName>
    </submittedName>
</protein>
<organism evidence="2 3">
    <name type="scientific">Candidatus Paralactobacillus gallistercoris</name>
    <dbReference type="NCBI Taxonomy" id="2838724"/>
    <lineage>
        <taxon>Bacteria</taxon>
        <taxon>Bacillati</taxon>
        <taxon>Bacillota</taxon>
        <taxon>Bacilli</taxon>
        <taxon>Lactobacillales</taxon>
        <taxon>Lactobacillaceae</taxon>
        <taxon>Lactobacillus</taxon>
    </lineage>
</organism>
<dbReference type="NCBIfam" id="TIGR02988">
    <property type="entry name" value="YaaA_near_RecF"/>
    <property type="match status" value="1"/>
</dbReference>
<dbReference type="AlphaFoldDB" id="A0A948TIA1"/>
<evidence type="ECO:0000313" key="3">
    <source>
        <dbReference type="Proteomes" id="UP000777303"/>
    </source>
</evidence>
<dbReference type="SUPFAM" id="SSF55174">
    <property type="entry name" value="Alpha-L RNA-binding motif"/>
    <property type="match status" value="1"/>
</dbReference>
<keyword evidence="1" id="KW-0694">RNA-binding</keyword>
<evidence type="ECO:0000313" key="2">
    <source>
        <dbReference type="EMBL" id="MBU3851290.1"/>
    </source>
</evidence>
<dbReference type="EMBL" id="JAHLFS010000017">
    <property type="protein sequence ID" value="MBU3851290.1"/>
    <property type="molecule type" value="Genomic_DNA"/>
</dbReference>
<name>A0A948TIA1_9LACO</name>
<dbReference type="Gene3D" id="3.10.290.10">
    <property type="entry name" value="RNA-binding S4 domain"/>
    <property type="match status" value="1"/>
</dbReference>
<gene>
    <name evidence="2" type="primary">yaaA</name>
    <name evidence="2" type="ORF">H9901_01075</name>
</gene>
<dbReference type="Proteomes" id="UP000777303">
    <property type="component" value="Unassembled WGS sequence"/>
</dbReference>
<reference evidence="2" key="2">
    <citation type="submission" date="2021-04" db="EMBL/GenBank/DDBJ databases">
        <authorList>
            <person name="Gilroy R."/>
        </authorList>
    </citation>
    <scope>NUCLEOTIDE SEQUENCE</scope>
    <source>
        <strain evidence="2">F6-6636</strain>
    </source>
</reference>
<proteinExistence type="predicted"/>